<evidence type="ECO:0000313" key="5">
    <source>
        <dbReference type="EMBL" id="MBM7479751.1"/>
    </source>
</evidence>
<dbReference type="Pfam" id="PF13191">
    <property type="entry name" value="AAA_16"/>
    <property type="match status" value="1"/>
</dbReference>
<reference evidence="5 6" key="1">
    <citation type="submission" date="2021-01" db="EMBL/GenBank/DDBJ databases">
        <title>Sequencing the genomes of 1000 actinobacteria strains.</title>
        <authorList>
            <person name="Klenk H.-P."/>
        </authorList>
    </citation>
    <scope>NUCLEOTIDE SEQUENCE [LARGE SCALE GENOMIC DNA]</scope>
    <source>
        <strain evidence="5 6">DSM 46000</strain>
    </source>
</reference>
<keyword evidence="6" id="KW-1185">Reference proteome</keyword>
<dbReference type="SUPFAM" id="SSF52540">
    <property type="entry name" value="P-loop containing nucleoside triphosphate hydrolases"/>
    <property type="match status" value="1"/>
</dbReference>
<evidence type="ECO:0000256" key="2">
    <source>
        <dbReference type="ARBA" id="ARBA00022840"/>
    </source>
</evidence>
<dbReference type="SMART" id="SM00421">
    <property type="entry name" value="HTH_LUXR"/>
    <property type="match status" value="1"/>
</dbReference>
<proteinExistence type="predicted"/>
<dbReference type="InterPro" id="IPR027417">
    <property type="entry name" value="P-loop_NTPase"/>
</dbReference>
<dbReference type="InterPro" id="IPR036388">
    <property type="entry name" value="WH-like_DNA-bd_sf"/>
</dbReference>
<dbReference type="InterPro" id="IPR016032">
    <property type="entry name" value="Sig_transdc_resp-reg_C-effctor"/>
</dbReference>
<dbReference type="CDD" id="cd06170">
    <property type="entry name" value="LuxR_C_like"/>
    <property type="match status" value="1"/>
</dbReference>
<comment type="caution">
    <text evidence="5">The sequence shown here is derived from an EMBL/GenBank/DDBJ whole genome shotgun (WGS) entry which is preliminary data.</text>
</comment>
<protein>
    <submittedName>
        <fullName evidence="5">DNA-binding CsgD family transcriptional regulator</fullName>
    </submittedName>
</protein>
<dbReference type="PROSITE" id="PS50043">
    <property type="entry name" value="HTH_LUXR_2"/>
    <property type="match status" value="1"/>
</dbReference>
<evidence type="ECO:0000256" key="3">
    <source>
        <dbReference type="SAM" id="MobiDB-lite"/>
    </source>
</evidence>
<dbReference type="PANTHER" id="PTHR16305">
    <property type="entry name" value="TESTICULAR SOLUBLE ADENYLYL CYCLASE"/>
    <property type="match status" value="1"/>
</dbReference>
<dbReference type="SUPFAM" id="SSF46894">
    <property type="entry name" value="C-terminal effector domain of the bipartite response regulators"/>
    <property type="match status" value="1"/>
</dbReference>
<keyword evidence="1" id="KW-0547">Nucleotide-binding</keyword>
<feature type="region of interest" description="Disordered" evidence="3">
    <location>
        <begin position="876"/>
        <end position="896"/>
    </location>
</feature>
<evidence type="ECO:0000313" key="6">
    <source>
        <dbReference type="Proteomes" id="UP000698059"/>
    </source>
</evidence>
<dbReference type="EMBL" id="JAFBBO010000001">
    <property type="protein sequence ID" value="MBM7479751.1"/>
    <property type="molecule type" value="Genomic_DNA"/>
</dbReference>
<dbReference type="RefSeq" id="WP_205307629.1">
    <property type="nucleotide sequence ID" value="NZ_JAFBBO010000001.1"/>
</dbReference>
<organism evidence="5 6">
    <name type="scientific">Oerskovia jenensis</name>
    <dbReference type="NCBI Taxonomy" id="162169"/>
    <lineage>
        <taxon>Bacteria</taxon>
        <taxon>Bacillati</taxon>
        <taxon>Actinomycetota</taxon>
        <taxon>Actinomycetes</taxon>
        <taxon>Micrococcales</taxon>
        <taxon>Cellulomonadaceae</taxon>
        <taxon>Oerskovia</taxon>
    </lineage>
</organism>
<dbReference type="InterPro" id="IPR041664">
    <property type="entry name" value="AAA_16"/>
</dbReference>
<sequence length="959" mass="99332">MSASPHVLVGREREQRLLAATLADARRGESRVLVLRGEPGTGKSTLLGRTAASAHGFTVLRLVGTETEADLPFAAIQRALLPRAARIATLPAPQAEALRVALGTSSGPAPDRYLVSLAVLSLLADLSDDAPTLVLVDDAQWLDRESLDVLAFVGRRLHAEQVALVLAVRPGTPGEATLADLPAVDLAGLARDEALALLRGRVGTALDPQVADSIVTATGGNPLALLDLSDELSAAQLAGRAVLGAPLPVGSHLEEHYQRLTGAYGPATRRWLLLAAAEPTGDVAYVAAAAATSGLPDDASAPPEQDRLVSVDGQVAFRHPLVRSAVYRGATGSERRAAHAALAAVTDRAADVDLRAWHLSAATTGPDEAAAVALEAGAVRAHARGGYAARAAFLARAVELTAPGPRRDERAVSAAEAASLAGSPVRALALLEGVDDATLAPDVLARGLMARAVARKYAGAPRAAAESPGLFLRAAHALRATDPAAARDALLAAFGEILAAESAAGDGVLAELSREAAALGTPGPAGTGTGFGVRFGVGTADEVVGAPVTGDRPDDLAPTLLSALSALATTPDARCVPALRAAVDAMRTPSATSSETFRRHGLLAVAATTALWDDAARDALLRQAAAQARAAGALPTLDSVLWVLSLCETVMGQLDSADLLLAEVHELREAVGLSPEQARVFANVELLAWHGPDSLALRERIDGAERAAAHLGIGGAVSLARTARALLDLAAGDHAAAFEGVSVVAREGFMQVGTRVLPDLVESAVRSGHHDVARSALDRLADVTLASGAPWGLGVLSRSRALLAPDGEVDAHFRDAVEHLSRTRSVADLARTHLLHGEWLRRRRRRREAAAALATALDLFERMGADPFAARARRELSAVTGRAPAPRDRPTTGLTAQEQTVVELAVTGATNAEIAASLFISTHTVHYHLRKAFRKLGVTSRRQLAHALRTPDGGASVPR</sequence>
<name>A0ABS2LH63_9CELL</name>
<keyword evidence="5" id="KW-0238">DNA-binding</keyword>
<feature type="domain" description="HTH luxR-type" evidence="4">
    <location>
        <begin position="887"/>
        <end position="952"/>
    </location>
</feature>
<dbReference type="Pfam" id="PF00196">
    <property type="entry name" value="GerE"/>
    <property type="match status" value="1"/>
</dbReference>
<dbReference type="PRINTS" id="PR00038">
    <property type="entry name" value="HTHLUXR"/>
</dbReference>
<dbReference type="GO" id="GO:0003677">
    <property type="term" value="F:DNA binding"/>
    <property type="evidence" value="ECO:0007669"/>
    <property type="project" value="UniProtKB-KW"/>
</dbReference>
<dbReference type="Proteomes" id="UP000698059">
    <property type="component" value="Unassembled WGS sequence"/>
</dbReference>
<accession>A0ABS2LH63</accession>
<keyword evidence="2" id="KW-0067">ATP-binding</keyword>
<evidence type="ECO:0000256" key="1">
    <source>
        <dbReference type="ARBA" id="ARBA00022741"/>
    </source>
</evidence>
<dbReference type="InterPro" id="IPR000792">
    <property type="entry name" value="Tscrpt_reg_LuxR_C"/>
</dbReference>
<dbReference type="PANTHER" id="PTHR16305:SF35">
    <property type="entry name" value="TRANSCRIPTIONAL ACTIVATOR DOMAIN"/>
    <property type="match status" value="1"/>
</dbReference>
<gene>
    <name evidence="5" type="ORF">JOD49_002671</name>
</gene>
<evidence type="ECO:0000259" key="4">
    <source>
        <dbReference type="PROSITE" id="PS50043"/>
    </source>
</evidence>
<dbReference type="Gene3D" id="1.10.10.10">
    <property type="entry name" value="Winged helix-like DNA-binding domain superfamily/Winged helix DNA-binding domain"/>
    <property type="match status" value="1"/>
</dbReference>